<dbReference type="PANTHER" id="PTHR43000">
    <property type="entry name" value="DTDP-D-GLUCOSE 4,6-DEHYDRATASE-RELATED"/>
    <property type="match status" value="1"/>
</dbReference>
<accession>A0ABT6VCT9</accession>
<dbReference type="RefSeq" id="WP_282718028.1">
    <property type="nucleotide sequence ID" value="NZ_JASCRZ010000005.1"/>
</dbReference>
<proteinExistence type="inferred from homology"/>
<keyword evidence="4" id="KW-1185">Reference proteome</keyword>
<dbReference type="SUPFAM" id="SSF51735">
    <property type="entry name" value="NAD(P)-binding Rossmann-fold domains"/>
    <property type="match status" value="1"/>
</dbReference>
<protein>
    <submittedName>
        <fullName evidence="3">NAD(P)-dependent oxidoreductase</fullName>
    </submittedName>
</protein>
<dbReference type="InterPro" id="IPR036291">
    <property type="entry name" value="NAD(P)-bd_dom_sf"/>
</dbReference>
<feature type="domain" description="NAD-dependent epimerase/dehydratase" evidence="2">
    <location>
        <begin position="4"/>
        <end position="229"/>
    </location>
</feature>
<comment type="caution">
    <text evidence="3">The sequence shown here is derived from an EMBL/GenBank/DDBJ whole genome shotgun (WGS) entry which is preliminary data.</text>
</comment>
<comment type="similarity">
    <text evidence="1">Belongs to the NAD(P)-dependent epimerase/dehydratase family.</text>
</comment>
<evidence type="ECO:0000256" key="1">
    <source>
        <dbReference type="ARBA" id="ARBA00007637"/>
    </source>
</evidence>
<dbReference type="Pfam" id="PF01370">
    <property type="entry name" value="Epimerase"/>
    <property type="match status" value="1"/>
</dbReference>
<dbReference type="Gene3D" id="3.40.50.720">
    <property type="entry name" value="NAD(P)-binding Rossmann-like Domain"/>
    <property type="match status" value="1"/>
</dbReference>
<evidence type="ECO:0000313" key="4">
    <source>
        <dbReference type="Proteomes" id="UP001243403"/>
    </source>
</evidence>
<dbReference type="InterPro" id="IPR001509">
    <property type="entry name" value="Epimerase_deHydtase"/>
</dbReference>
<sequence length="299" mass="34206">MTKIAIIGSTSFLASYLIADLEDENHELTLFSRQKTTENHQFISFSFPDSIPDLGVFLEFDVIVFAAAGGVQSSKKYSLDEIYQLNAFLPITIANFLDANNFKGKFITFGSYFEIGAQKSLKKFSEKEVALSDYDVPNHYCLSKRLLTRFVNDSLAKIDHYHVILPSIYGKNENQNRLIPYLIESLEHKKELELTAGTQIRQFLHIKDVCSFIMMLCHKNVEKGIYNLASDTQNLVKDVVELIFKHFNKDHNNALGKAKRQDESMQVILLDNKKAKDLGWNPTISLEEGILDYFKKESK</sequence>
<dbReference type="Proteomes" id="UP001243403">
    <property type="component" value="Unassembled WGS sequence"/>
</dbReference>
<organism evidence="3 4">
    <name type="scientific">Flavobacterium algoritolerans</name>
    <dbReference type="NCBI Taxonomy" id="3041254"/>
    <lineage>
        <taxon>Bacteria</taxon>
        <taxon>Pseudomonadati</taxon>
        <taxon>Bacteroidota</taxon>
        <taxon>Flavobacteriia</taxon>
        <taxon>Flavobacteriales</taxon>
        <taxon>Flavobacteriaceae</taxon>
        <taxon>Flavobacterium</taxon>
    </lineage>
</organism>
<dbReference type="EMBL" id="JASCRZ010000005">
    <property type="protein sequence ID" value="MDI5895625.1"/>
    <property type="molecule type" value="Genomic_DNA"/>
</dbReference>
<reference evidence="3 4" key="1">
    <citation type="submission" date="2023-04" db="EMBL/GenBank/DDBJ databases">
        <title>Two novel species of Flavobacterium.</title>
        <authorList>
            <person name="Liu Q."/>
            <person name="Xin Y.-H."/>
        </authorList>
    </citation>
    <scope>NUCLEOTIDE SEQUENCE [LARGE SCALE GENOMIC DNA]</scope>
    <source>
        <strain evidence="3 4">LB1P51</strain>
    </source>
</reference>
<evidence type="ECO:0000259" key="2">
    <source>
        <dbReference type="Pfam" id="PF01370"/>
    </source>
</evidence>
<gene>
    <name evidence="3" type="ORF">QLS65_12050</name>
</gene>
<evidence type="ECO:0000313" key="3">
    <source>
        <dbReference type="EMBL" id="MDI5895625.1"/>
    </source>
</evidence>
<name>A0ABT6VCT9_9FLAO</name>